<dbReference type="PANTHER" id="PTHR30193:SF42">
    <property type="entry name" value="ABC TRANSPORTER PERMEASE PROTEIN"/>
    <property type="match status" value="1"/>
</dbReference>
<dbReference type="InterPro" id="IPR000515">
    <property type="entry name" value="MetI-like"/>
</dbReference>
<keyword evidence="2 7" id="KW-0813">Transport</keyword>
<dbReference type="EMBL" id="JBHSML010000014">
    <property type="protein sequence ID" value="MFC5518700.1"/>
    <property type="molecule type" value="Genomic_DNA"/>
</dbReference>
<reference evidence="11" key="1">
    <citation type="journal article" date="2019" name="Int. J. Syst. Evol. Microbiol.">
        <title>The Global Catalogue of Microorganisms (GCM) 10K type strain sequencing project: providing services to taxonomists for standard genome sequencing and annotation.</title>
        <authorList>
            <consortium name="The Broad Institute Genomics Platform"/>
            <consortium name="The Broad Institute Genome Sequencing Center for Infectious Disease"/>
            <person name="Wu L."/>
            <person name="Ma J."/>
        </authorList>
    </citation>
    <scope>NUCLEOTIDE SEQUENCE [LARGE SCALE GENOMIC DNA]</scope>
    <source>
        <strain evidence="11">KACC 12633</strain>
    </source>
</reference>
<evidence type="ECO:0000256" key="6">
    <source>
        <dbReference type="ARBA" id="ARBA00023136"/>
    </source>
</evidence>
<proteinExistence type="inferred from homology"/>
<organism evidence="10 11">
    <name type="scientific">Kaistia terrae</name>
    <dbReference type="NCBI Taxonomy" id="537017"/>
    <lineage>
        <taxon>Bacteria</taxon>
        <taxon>Pseudomonadati</taxon>
        <taxon>Pseudomonadota</taxon>
        <taxon>Alphaproteobacteria</taxon>
        <taxon>Hyphomicrobiales</taxon>
        <taxon>Kaistiaceae</taxon>
        <taxon>Kaistia</taxon>
    </lineage>
</organism>
<evidence type="ECO:0000256" key="5">
    <source>
        <dbReference type="ARBA" id="ARBA00022989"/>
    </source>
</evidence>
<name>A0ABW0Q1S5_9HYPH</name>
<dbReference type="SUPFAM" id="SSF161098">
    <property type="entry name" value="MetI-like"/>
    <property type="match status" value="1"/>
</dbReference>
<evidence type="ECO:0000256" key="4">
    <source>
        <dbReference type="ARBA" id="ARBA00022692"/>
    </source>
</evidence>
<keyword evidence="6 7" id="KW-0472">Membrane</keyword>
<dbReference type="PROSITE" id="PS50928">
    <property type="entry name" value="ABC_TM1"/>
    <property type="match status" value="1"/>
</dbReference>
<evidence type="ECO:0000256" key="7">
    <source>
        <dbReference type="RuleBase" id="RU363032"/>
    </source>
</evidence>
<dbReference type="InterPro" id="IPR035906">
    <property type="entry name" value="MetI-like_sf"/>
</dbReference>
<dbReference type="PANTHER" id="PTHR30193">
    <property type="entry name" value="ABC TRANSPORTER PERMEASE PROTEIN"/>
    <property type="match status" value="1"/>
</dbReference>
<dbReference type="InterPro" id="IPR051393">
    <property type="entry name" value="ABC_transporter_permease"/>
</dbReference>
<dbReference type="Gene3D" id="1.10.3720.10">
    <property type="entry name" value="MetI-like"/>
    <property type="match status" value="1"/>
</dbReference>
<evidence type="ECO:0000256" key="8">
    <source>
        <dbReference type="SAM" id="MobiDB-lite"/>
    </source>
</evidence>
<dbReference type="RefSeq" id="WP_323180666.1">
    <property type="nucleotide sequence ID" value="NZ_JAPKNH010000005.1"/>
</dbReference>
<evidence type="ECO:0000259" key="9">
    <source>
        <dbReference type="PROSITE" id="PS50928"/>
    </source>
</evidence>
<sequence length="305" mass="33882">MKPQRLSSHAPSFVAMLPTTVFVLVIYLGCIAWTIFISFTSSKVLPNTRFVGLAQYRRLLGTERWAVSVENVLIYGASYILGCLVLGFLLAVFIDQRVRFENTLRTIYLFPYALSFIVTGAVWQWLFNPQLGIEQAVRDLGWDSFAFGMLARPETAIFALVIAAIWQGAGLVMVMLLAGLRSVDSEILKAARVDGVPIWRAYVSIVLPELKPMIVTSVVLLAIAVGGADLGRSGRGDEGRDHPATGCAGPGLFDSRQSLRCRLPRFARHEFRRGSHCAPGRPDDVPKRHDRDRHRRLCLRGGARE</sequence>
<feature type="transmembrane region" description="Helical" evidence="7">
    <location>
        <begin position="12"/>
        <end position="36"/>
    </location>
</feature>
<evidence type="ECO:0000256" key="3">
    <source>
        <dbReference type="ARBA" id="ARBA00022475"/>
    </source>
</evidence>
<protein>
    <submittedName>
        <fullName evidence="10">Carbohydrate ABC transporter permease</fullName>
    </submittedName>
</protein>
<evidence type="ECO:0000256" key="2">
    <source>
        <dbReference type="ARBA" id="ARBA00022448"/>
    </source>
</evidence>
<keyword evidence="3" id="KW-1003">Cell membrane</keyword>
<comment type="caution">
    <text evidence="10">The sequence shown here is derived from an EMBL/GenBank/DDBJ whole genome shotgun (WGS) entry which is preliminary data.</text>
</comment>
<gene>
    <name evidence="10" type="ORF">ACFPP9_23195</name>
</gene>
<dbReference type="CDD" id="cd06261">
    <property type="entry name" value="TM_PBP2"/>
    <property type="match status" value="1"/>
</dbReference>
<feature type="transmembrane region" description="Helical" evidence="7">
    <location>
        <begin position="156"/>
        <end position="180"/>
    </location>
</feature>
<dbReference type="Proteomes" id="UP001596150">
    <property type="component" value="Unassembled WGS sequence"/>
</dbReference>
<feature type="transmembrane region" description="Helical" evidence="7">
    <location>
        <begin position="106"/>
        <end position="126"/>
    </location>
</feature>
<evidence type="ECO:0000313" key="11">
    <source>
        <dbReference type="Proteomes" id="UP001596150"/>
    </source>
</evidence>
<comment type="subcellular location">
    <subcellularLocation>
        <location evidence="1 7">Cell membrane</location>
        <topology evidence="1 7">Multi-pass membrane protein</topology>
    </subcellularLocation>
</comment>
<keyword evidence="4 7" id="KW-0812">Transmembrane</keyword>
<feature type="transmembrane region" description="Helical" evidence="7">
    <location>
        <begin position="72"/>
        <end position="94"/>
    </location>
</feature>
<comment type="similarity">
    <text evidence="7">Belongs to the binding-protein-dependent transport system permease family.</text>
</comment>
<keyword evidence="5 7" id="KW-1133">Transmembrane helix</keyword>
<accession>A0ABW0Q1S5</accession>
<feature type="region of interest" description="Disordered" evidence="8">
    <location>
        <begin position="274"/>
        <end position="305"/>
    </location>
</feature>
<feature type="domain" description="ABC transmembrane type-1" evidence="9">
    <location>
        <begin position="69"/>
        <end position="305"/>
    </location>
</feature>
<evidence type="ECO:0000256" key="1">
    <source>
        <dbReference type="ARBA" id="ARBA00004651"/>
    </source>
</evidence>
<evidence type="ECO:0000313" key="10">
    <source>
        <dbReference type="EMBL" id="MFC5518700.1"/>
    </source>
</evidence>
<dbReference type="Pfam" id="PF00528">
    <property type="entry name" value="BPD_transp_1"/>
    <property type="match status" value="1"/>
</dbReference>
<keyword evidence="11" id="KW-1185">Reference proteome</keyword>